<keyword evidence="4" id="KW-1003">Cell membrane</keyword>
<feature type="transmembrane region" description="Helical" evidence="14">
    <location>
        <begin position="179"/>
        <end position="198"/>
    </location>
</feature>
<dbReference type="Gene3D" id="1.20.1730.10">
    <property type="entry name" value="Sodium/glucose cotransporter"/>
    <property type="match status" value="1"/>
</dbReference>
<dbReference type="GO" id="GO:0015293">
    <property type="term" value="F:symporter activity"/>
    <property type="evidence" value="ECO:0007669"/>
    <property type="project" value="UniProtKB-KW"/>
</dbReference>
<dbReference type="PANTHER" id="PTHR48086">
    <property type="entry name" value="SODIUM/PROLINE SYMPORTER-RELATED"/>
    <property type="match status" value="1"/>
</dbReference>
<dbReference type="Pfam" id="PF00474">
    <property type="entry name" value="SSF"/>
    <property type="match status" value="1"/>
</dbReference>
<keyword evidence="9" id="KW-0406">Ion transport</keyword>
<evidence type="ECO:0000256" key="12">
    <source>
        <dbReference type="ARBA" id="ARBA00033708"/>
    </source>
</evidence>
<protein>
    <submittedName>
        <fullName evidence="15">SSS family solute:Na+ symporter</fullName>
    </submittedName>
</protein>
<feature type="transmembrane region" description="Helical" evidence="14">
    <location>
        <begin position="272"/>
        <end position="296"/>
    </location>
</feature>
<feature type="transmembrane region" description="Helical" evidence="14">
    <location>
        <begin position="120"/>
        <end position="138"/>
    </location>
</feature>
<feature type="transmembrane region" description="Helical" evidence="14">
    <location>
        <begin position="91"/>
        <end position="113"/>
    </location>
</feature>
<keyword evidence="7 14" id="KW-1133">Transmembrane helix</keyword>
<evidence type="ECO:0000256" key="9">
    <source>
        <dbReference type="ARBA" id="ARBA00023065"/>
    </source>
</evidence>
<evidence type="ECO:0000256" key="6">
    <source>
        <dbReference type="ARBA" id="ARBA00022847"/>
    </source>
</evidence>
<reference evidence="15 16" key="1">
    <citation type="submission" date="2020-08" db="EMBL/GenBank/DDBJ databases">
        <title>Genomic Encyclopedia of Type Strains, Phase IV (KMG-IV): sequencing the most valuable type-strain genomes for metagenomic binning, comparative biology and taxonomic classification.</title>
        <authorList>
            <person name="Goeker M."/>
        </authorList>
    </citation>
    <scope>NUCLEOTIDE SEQUENCE [LARGE SCALE GENOMIC DNA]</scope>
    <source>
        <strain evidence="15 16">DSM 103526</strain>
    </source>
</reference>
<accession>A0A841KYN2</accession>
<feature type="transmembrane region" description="Helical" evidence="14">
    <location>
        <begin position="317"/>
        <end position="334"/>
    </location>
</feature>
<dbReference type="GO" id="GO:0006814">
    <property type="term" value="P:sodium ion transport"/>
    <property type="evidence" value="ECO:0007669"/>
    <property type="project" value="UniProtKB-KW"/>
</dbReference>
<feature type="transmembrane region" description="Helical" evidence="14">
    <location>
        <begin position="219"/>
        <end position="239"/>
    </location>
</feature>
<organism evidence="15 16">
    <name type="scientific">Anaerosolibacter carboniphilus</name>
    <dbReference type="NCBI Taxonomy" id="1417629"/>
    <lineage>
        <taxon>Bacteria</taxon>
        <taxon>Bacillati</taxon>
        <taxon>Bacillota</taxon>
        <taxon>Clostridia</taxon>
        <taxon>Peptostreptococcales</taxon>
        <taxon>Thermotaleaceae</taxon>
        <taxon>Anaerosolibacter</taxon>
    </lineage>
</organism>
<sequence length="436" mass="48464">MQGLSGSLYAYGYSAVLYAVVPWFFGAAFLVVIAPRLKEYDILTVPEYFRIRYDSKMLQAMGGCIIVFSYTFCMIIQIRGFGVVMSELLDINYTLAIILVYLFIIYTTFGGLFSVTKTDGLNFILIVLGTALAAGLIFNHADGIMILHKKAALISTRPFPEFPFITEKGALLDPFSKGMYPPMMVLTGFCGWGLGLAANPQYAMRITSARNKETAVKMICFSVLILSIVYVGIFIIGIGSRVLQPSIAHIQSTDEVFPYIINKVIYSRLSGFILISITAAAVSTANSQLLILSSGFTYDIFKNLTNAEIDDDRFINFNRLFILIAGTISLILSISPPKSLLVYGSHIWGVFSVTFLLPLYGGLFWKKATKEGAISSFIGGLVVMIIWLFKYKITGINEHMIHPAFPGVVASIFLFYGVSRYTYDRKGDDIEVRFRK</sequence>
<evidence type="ECO:0000256" key="7">
    <source>
        <dbReference type="ARBA" id="ARBA00022989"/>
    </source>
</evidence>
<evidence type="ECO:0000256" key="8">
    <source>
        <dbReference type="ARBA" id="ARBA00023053"/>
    </source>
</evidence>
<keyword evidence="6" id="KW-0769">Symport</keyword>
<evidence type="ECO:0000256" key="5">
    <source>
        <dbReference type="ARBA" id="ARBA00022692"/>
    </source>
</evidence>
<dbReference type="Proteomes" id="UP000579281">
    <property type="component" value="Unassembled WGS sequence"/>
</dbReference>
<evidence type="ECO:0000256" key="2">
    <source>
        <dbReference type="ARBA" id="ARBA00006434"/>
    </source>
</evidence>
<keyword evidence="5 14" id="KW-0812">Transmembrane</keyword>
<evidence type="ECO:0000256" key="4">
    <source>
        <dbReference type="ARBA" id="ARBA00022475"/>
    </source>
</evidence>
<dbReference type="InterPro" id="IPR038377">
    <property type="entry name" value="Na/Glc_symporter_sf"/>
</dbReference>
<dbReference type="GO" id="GO:0005886">
    <property type="term" value="C:plasma membrane"/>
    <property type="evidence" value="ECO:0007669"/>
    <property type="project" value="UniProtKB-SubCell"/>
</dbReference>
<keyword evidence="11" id="KW-0739">Sodium transport</keyword>
<feature type="transmembrane region" description="Helical" evidence="14">
    <location>
        <begin position="372"/>
        <end position="389"/>
    </location>
</feature>
<feature type="transmembrane region" description="Helical" evidence="14">
    <location>
        <begin position="340"/>
        <end position="360"/>
    </location>
</feature>
<evidence type="ECO:0000313" key="15">
    <source>
        <dbReference type="EMBL" id="MBB6218591.1"/>
    </source>
</evidence>
<keyword evidence="16" id="KW-1185">Reference proteome</keyword>
<dbReference type="InterPro" id="IPR050277">
    <property type="entry name" value="Sodium:Solute_Symporter"/>
</dbReference>
<evidence type="ECO:0000313" key="16">
    <source>
        <dbReference type="Proteomes" id="UP000579281"/>
    </source>
</evidence>
<proteinExistence type="inferred from homology"/>
<evidence type="ECO:0000256" key="10">
    <source>
        <dbReference type="ARBA" id="ARBA00023136"/>
    </source>
</evidence>
<dbReference type="EMBL" id="JACHEN010000042">
    <property type="protein sequence ID" value="MBB6218591.1"/>
    <property type="molecule type" value="Genomic_DNA"/>
</dbReference>
<feature type="transmembrane region" description="Helical" evidence="14">
    <location>
        <begin position="401"/>
        <end position="418"/>
    </location>
</feature>
<evidence type="ECO:0000256" key="11">
    <source>
        <dbReference type="ARBA" id="ARBA00023201"/>
    </source>
</evidence>
<dbReference type="CDD" id="cd10322">
    <property type="entry name" value="SLC5sbd"/>
    <property type="match status" value="1"/>
</dbReference>
<keyword evidence="8" id="KW-0915">Sodium</keyword>
<dbReference type="AlphaFoldDB" id="A0A841KYN2"/>
<gene>
    <name evidence="15" type="ORF">HNQ80_004765</name>
</gene>
<evidence type="ECO:0000256" key="13">
    <source>
        <dbReference type="RuleBase" id="RU362091"/>
    </source>
</evidence>
<dbReference type="InterPro" id="IPR001734">
    <property type="entry name" value="Na/solute_symporter"/>
</dbReference>
<feature type="transmembrane region" description="Helical" evidence="14">
    <location>
        <begin position="58"/>
        <end position="79"/>
    </location>
</feature>
<evidence type="ECO:0000256" key="14">
    <source>
        <dbReference type="SAM" id="Phobius"/>
    </source>
</evidence>
<feature type="transmembrane region" description="Helical" evidence="14">
    <location>
        <begin position="15"/>
        <end position="37"/>
    </location>
</feature>
<evidence type="ECO:0000256" key="1">
    <source>
        <dbReference type="ARBA" id="ARBA00004651"/>
    </source>
</evidence>
<comment type="catalytic activity">
    <reaction evidence="12">
        <text>L-proline(in) + Na(+)(in) = L-proline(out) + Na(+)(out)</text>
        <dbReference type="Rhea" id="RHEA:28967"/>
        <dbReference type="ChEBI" id="CHEBI:29101"/>
        <dbReference type="ChEBI" id="CHEBI:60039"/>
    </reaction>
</comment>
<comment type="subcellular location">
    <subcellularLocation>
        <location evidence="1">Cell membrane</location>
        <topology evidence="1">Multi-pass membrane protein</topology>
    </subcellularLocation>
</comment>
<keyword evidence="10 14" id="KW-0472">Membrane</keyword>
<keyword evidence="3" id="KW-0813">Transport</keyword>
<comment type="caution">
    <text evidence="15">The sequence shown here is derived from an EMBL/GenBank/DDBJ whole genome shotgun (WGS) entry which is preliminary data.</text>
</comment>
<dbReference type="PANTHER" id="PTHR48086:SF3">
    <property type="entry name" value="SODIUM_PROLINE SYMPORTER"/>
    <property type="match status" value="1"/>
</dbReference>
<evidence type="ECO:0000256" key="3">
    <source>
        <dbReference type="ARBA" id="ARBA00022448"/>
    </source>
</evidence>
<dbReference type="PROSITE" id="PS50283">
    <property type="entry name" value="NA_SOLUT_SYMP_3"/>
    <property type="match status" value="1"/>
</dbReference>
<name>A0A841KYN2_9FIRM</name>
<comment type="similarity">
    <text evidence="2 13">Belongs to the sodium:solute symporter (SSF) (TC 2.A.21) family.</text>
</comment>